<dbReference type="Gene3D" id="1.20.810.10">
    <property type="entry name" value="Cytochrome Bc1 Complex, Chain C"/>
    <property type="match status" value="1"/>
</dbReference>
<organism evidence="3">
    <name type="scientific">marine metagenome</name>
    <dbReference type="NCBI Taxonomy" id="408172"/>
    <lineage>
        <taxon>unclassified sequences</taxon>
        <taxon>metagenomes</taxon>
        <taxon>ecological metagenomes</taxon>
    </lineage>
</organism>
<proteinExistence type="predicted"/>
<dbReference type="SUPFAM" id="SSF81342">
    <property type="entry name" value="Transmembrane di-heme cytochromes"/>
    <property type="match status" value="1"/>
</dbReference>
<reference evidence="3" key="1">
    <citation type="submission" date="2018-05" db="EMBL/GenBank/DDBJ databases">
        <authorList>
            <person name="Lanie J.A."/>
            <person name="Ng W.-L."/>
            <person name="Kazmierczak K.M."/>
            <person name="Andrzejewski T.M."/>
            <person name="Davidsen T.M."/>
            <person name="Wayne K.J."/>
            <person name="Tettelin H."/>
            <person name="Glass J.I."/>
            <person name="Rusch D."/>
            <person name="Podicherti R."/>
            <person name="Tsui H.-C.T."/>
            <person name="Winkler M.E."/>
        </authorList>
    </citation>
    <scope>NUCLEOTIDE SEQUENCE</scope>
</reference>
<feature type="transmembrane region" description="Helical" evidence="1">
    <location>
        <begin position="78"/>
        <end position="99"/>
    </location>
</feature>
<dbReference type="EMBL" id="UINC01000055">
    <property type="protein sequence ID" value="SUZ48186.1"/>
    <property type="molecule type" value="Genomic_DNA"/>
</dbReference>
<protein>
    <recommendedName>
        <fullName evidence="2">Cytochrome b/b6 N-terminal region profile domain-containing protein</fullName>
    </recommendedName>
</protein>
<feature type="transmembrane region" description="Helical" evidence="1">
    <location>
        <begin position="27"/>
        <end position="47"/>
    </location>
</feature>
<dbReference type="GO" id="GO:0009055">
    <property type="term" value="F:electron transfer activity"/>
    <property type="evidence" value="ECO:0007669"/>
    <property type="project" value="InterPro"/>
</dbReference>
<keyword evidence="1" id="KW-0812">Transmembrane</keyword>
<dbReference type="PROSITE" id="PS51002">
    <property type="entry name" value="CYTB_NTER"/>
    <property type="match status" value="1"/>
</dbReference>
<accession>A0A381N0T9</accession>
<name>A0A381N0T9_9ZZZZ</name>
<dbReference type="InterPro" id="IPR005797">
    <property type="entry name" value="Cyt_b/b6_N"/>
</dbReference>
<feature type="transmembrane region" description="Helical" evidence="1">
    <location>
        <begin position="223"/>
        <end position="241"/>
    </location>
</feature>
<dbReference type="InterPro" id="IPR027387">
    <property type="entry name" value="Cytb/b6-like_sf"/>
</dbReference>
<dbReference type="InterPro" id="IPR016174">
    <property type="entry name" value="Di-haem_cyt_TM"/>
</dbReference>
<feature type="transmembrane region" description="Helical" evidence="1">
    <location>
        <begin position="172"/>
        <end position="194"/>
    </location>
</feature>
<sequence length="337" mass="36867">MRRFLNERLALHALDYQVPRVTISVKYMLGGLTAFLLLVLTVTGLYLSQYYNPTPTGAHDSVLYLITRAPLGDWIRSLHFLSAGGVVVTVTAHLIYTFWRRAYKKPREVTWWAGVLLAAVIFLLIVTGTVLRYDQEGFEALAHFVAGGNLTGTFGRFFTDSFTPSTSLLSRIFGLHTSLLPLVLLALIGLHFWLIRHLGIHTDAGDGAGGAKTGVFRTHTTRLAGFGLVLFAVLGVLAVLVPEGIGFPPVAGVEITKPFWPVLWVYGLENVLGAWGMILGPSAIFLFLMVVPLLDRGADQTPGKHGWVGWLAVLLGILIVGLWAYGMFGEAREHVGM</sequence>
<evidence type="ECO:0000259" key="2">
    <source>
        <dbReference type="PROSITE" id="PS51002"/>
    </source>
</evidence>
<evidence type="ECO:0000313" key="3">
    <source>
        <dbReference type="EMBL" id="SUZ48186.1"/>
    </source>
</evidence>
<feature type="transmembrane region" description="Helical" evidence="1">
    <location>
        <begin position="272"/>
        <end position="294"/>
    </location>
</feature>
<feature type="transmembrane region" description="Helical" evidence="1">
    <location>
        <begin position="306"/>
        <end position="328"/>
    </location>
</feature>
<dbReference type="PANTHER" id="PTHR19271:SF16">
    <property type="entry name" value="CYTOCHROME B"/>
    <property type="match status" value="1"/>
</dbReference>
<keyword evidence="1" id="KW-1133">Transmembrane helix</keyword>
<dbReference type="AlphaFoldDB" id="A0A381N0T9"/>
<dbReference type="GO" id="GO:0022904">
    <property type="term" value="P:respiratory electron transport chain"/>
    <property type="evidence" value="ECO:0007669"/>
    <property type="project" value="InterPro"/>
</dbReference>
<keyword evidence="1" id="KW-0472">Membrane</keyword>
<gene>
    <name evidence="3" type="ORF">METZ01_LOCUS1040</name>
</gene>
<feature type="transmembrane region" description="Helical" evidence="1">
    <location>
        <begin position="111"/>
        <end position="131"/>
    </location>
</feature>
<evidence type="ECO:0000256" key="1">
    <source>
        <dbReference type="SAM" id="Phobius"/>
    </source>
</evidence>
<feature type="domain" description="Cytochrome b/b6 N-terminal region profile" evidence="2">
    <location>
        <begin position="1"/>
        <end position="204"/>
    </location>
</feature>
<dbReference type="PANTHER" id="PTHR19271">
    <property type="entry name" value="CYTOCHROME B"/>
    <property type="match status" value="1"/>
</dbReference>
<dbReference type="GO" id="GO:0016020">
    <property type="term" value="C:membrane"/>
    <property type="evidence" value="ECO:0007669"/>
    <property type="project" value="InterPro"/>
</dbReference>
<dbReference type="Pfam" id="PF00033">
    <property type="entry name" value="Cytochrome_B"/>
    <property type="match status" value="1"/>
</dbReference>
<dbReference type="GO" id="GO:0016491">
    <property type="term" value="F:oxidoreductase activity"/>
    <property type="evidence" value="ECO:0007669"/>
    <property type="project" value="InterPro"/>
</dbReference>